<dbReference type="HOGENOM" id="CLU_085065_1_0_10"/>
<dbReference type="STRING" id="999422.HMPREF9944_01903"/>
<sequence>MDIKGLDYNTQREKLVMPEYGREVQSMVDYCVKLADKAERQACAETIITIMERMFPQGRESTNYRQKLWDQLAIMSNFKLDIDWPYDISEANKMVSRPQPMAYPMQRIAVRHYGHIIFELFEKLKAMEPGPERDALVRLTANQMKVDLMAWSHGSNDNEKVAADLARYTDGKIQLDLDSFVFNKIVERPVANTVNKRKKR</sequence>
<dbReference type="OrthoDB" id="1466969at2"/>
<keyword evidence="2" id="KW-1185">Reference proteome</keyword>
<protein>
    <recommendedName>
        <fullName evidence="3">DUF4290 domain-containing protein</fullName>
    </recommendedName>
</protein>
<reference evidence="1 2" key="1">
    <citation type="submission" date="2011-12" db="EMBL/GenBank/DDBJ databases">
        <title>The Genome Sequence of Prevotella maculosa OT 289.</title>
        <authorList>
            <consortium name="The Broad Institute Genome Sequencing Platform"/>
            <person name="Earl A."/>
            <person name="Ward D."/>
            <person name="Feldgarden M."/>
            <person name="Gevers D."/>
            <person name="Izard J."/>
            <person name="Blanton J.M."/>
            <person name="Mathney J."/>
            <person name="Tanner A.C."/>
            <person name="Dewhirst F.E."/>
            <person name="Young S.K."/>
            <person name="Zeng Q."/>
            <person name="Gargeya S."/>
            <person name="Fitzgerald M."/>
            <person name="Haas B."/>
            <person name="Abouelleil A."/>
            <person name="Alvarado L."/>
            <person name="Arachchi H.M."/>
            <person name="Berlin A."/>
            <person name="Chapman S.B."/>
            <person name="Gearin G."/>
            <person name="Goldberg J."/>
            <person name="Griggs A."/>
            <person name="Gujja S."/>
            <person name="Hansen M."/>
            <person name="Heiman D."/>
            <person name="Howarth C."/>
            <person name="Larimer J."/>
            <person name="Lui A."/>
            <person name="MacDonald P.J.P."/>
            <person name="McCowen C."/>
            <person name="Montmayeur A."/>
            <person name="Murphy C."/>
            <person name="Neiman D."/>
            <person name="Pearson M."/>
            <person name="Priest M."/>
            <person name="Roberts A."/>
            <person name="Saif S."/>
            <person name="Shea T."/>
            <person name="Sisk P."/>
            <person name="Stolte C."/>
            <person name="Sykes S."/>
            <person name="Wortman J."/>
            <person name="Nusbaum C."/>
            <person name="Birren B."/>
        </authorList>
    </citation>
    <scope>NUCLEOTIDE SEQUENCE [LARGE SCALE GENOMIC DNA]</scope>
    <source>
        <strain evidence="1 2">OT 289</strain>
    </source>
</reference>
<proteinExistence type="predicted"/>
<dbReference type="RefSeq" id="WP_008565924.1">
    <property type="nucleotide sequence ID" value="NZ_JH594506.1"/>
</dbReference>
<accession>H1HP09</accession>
<evidence type="ECO:0000313" key="2">
    <source>
        <dbReference type="Proteomes" id="UP000003167"/>
    </source>
</evidence>
<dbReference type="InterPro" id="IPR025632">
    <property type="entry name" value="DUF4290"/>
</dbReference>
<evidence type="ECO:0000313" key="1">
    <source>
        <dbReference type="EMBL" id="EHO68649.1"/>
    </source>
</evidence>
<comment type="caution">
    <text evidence="1">The sequence shown here is derived from an EMBL/GenBank/DDBJ whole genome shotgun (WGS) entry which is preliminary data.</text>
</comment>
<dbReference type="Pfam" id="PF14123">
    <property type="entry name" value="DUF4290"/>
    <property type="match status" value="1"/>
</dbReference>
<dbReference type="EMBL" id="AGEK01000032">
    <property type="protein sequence ID" value="EHO68649.1"/>
    <property type="molecule type" value="Genomic_DNA"/>
</dbReference>
<dbReference type="PATRIC" id="fig|999422.3.peg.2000"/>
<dbReference type="Proteomes" id="UP000003167">
    <property type="component" value="Unassembled WGS sequence"/>
</dbReference>
<organism evidence="1 2">
    <name type="scientific">Segatella maculosa OT 289</name>
    <dbReference type="NCBI Taxonomy" id="999422"/>
    <lineage>
        <taxon>Bacteria</taxon>
        <taxon>Pseudomonadati</taxon>
        <taxon>Bacteroidota</taxon>
        <taxon>Bacteroidia</taxon>
        <taxon>Bacteroidales</taxon>
        <taxon>Prevotellaceae</taxon>
        <taxon>Segatella</taxon>
    </lineage>
</organism>
<dbReference type="AlphaFoldDB" id="H1HP09"/>
<gene>
    <name evidence="1" type="ORF">HMPREF9944_01903</name>
</gene>
<evidence type="ECO:0008006" key="3">
    <source>
        <dbReference type="Google" id="ProtNLM"/>
    </source>
</evidence>
<name>H1HP09_9BACT</name>